<gene>
    <name evidence="1" type="ORF">CEXT_698381</name>
</gene>
<reference evidence="1 2" key="1">
    <citation type="submission" date="2021-06" db="EMBL/GenBank/DDBJ databases">
        <title>Caerostris extrusa draft genome.</title>
        <authorList>
            <person name="Kono N."/>
            <person name="Arakawa K."/>
        </authorList>
    </citation>
    <scope>NUCLEOTIDE SEQUENCE [LARGE SCALE GENOMIC DNA]</scope>
</reference>
<accession>A0AAV4VZI4</accession>
<evidence type="ECO:0000313" key="1">
    <source>
        <dbReference type="EMBL" id="GIY75563.1"/>
    </source>
</evidence>
<dbReference type="Proteomes" id="UP001054945">
    <property type="component" value="Unassembled WGS sequence"/>
</dbReference>
<sequence length="105" mass="12015">MDPSEESPNVLRLGTLFSSHQNENIRNFQIPVHAFHVIMGHKMQHYTPAIITQLDTNHDQIDENGIITRPTGRMRELGPTNDANFTRNHYPVVELMDPTKESPNV</sequence>
<keyword evidence="2" id="KW-1185">Reference proteome</keyword>
<evidence type="ECO:0000313" key="2">
    <source>
        <dbReference type="Proteomes" id="UP001054945"/>
    </source>
</evidence>
<dbReference type="EMBL" id="BPLR01015362">
    <property type="protein sequence ID" value="GIY75563.1"/>
    <property type="molecule type" value="Genomic_DNA"/>
</dbReference>
<dbReference type="AlphaFoldDB" id="A0AAV4VZI4"/>
<comment type="caution">
    <text evidence="1">The sequence shown here is derived from an EMBL/GenBank/DDBJ whole genome shotgun (WGS) entry which is preliminary data.</text>
</comment>
<protein>
    <submittedName>
        <fullName evidence="1">Uncharacterized protein</fullName>
    </submittedName>
</protein>
<organism evidence="1 2">
    <name type="scientific">Caerostris extrusa</name>
    <name type="common">Bark spider</name>
    <name type="synonym">Caerostris bankana</name>
    <dbReference type="NCBI Taxonomy" id="172846"/>
    <lineage>
        <taxon>Eukaryota</taxon>
        <taxon>Metazoa</taxon>
        <taxon>Ecdysozoa</taxon>
        <taxon>Arthropoda</taxon>
        <taxon>Chelicerata</taxon>
        <taxon>Arachnida</taxon>
        <taxon>Araneae</taxon>
        <taxon>Araneomorphae</taxon>
        <taxon>Entelegynae</taxon>
        <taxon>Araneoidea</taxon>
        <taxon>Araneidae</taxon>
        <taxon>Caerostris</taxon>
    </lineage>
</organism>
<proteinExistence type="predicted"/>
<name>A0AAV4VZI4_CAEEX</name>